<gene>
    <name evidence="6" type="ORF">ABRY99_12520</name>
</gene>
<reference evidence="6" key="1">
    <citation type="submission" date="2024-05" db="EMBL/GenBank/DDBJ databases">
        <authorList>
            <person name="Luo Y.-C."/>
            <person name="Nicholds J."/>
            <person name="Mortimer T."/>
            <person name="Maboni G."/>
        </authorList>
    </citation>
    <scope>NUCLEOTIDE SEQUENCE</scope>
    <source>
        <strain evidence="6">153920</strain>
    </source>
</reference>
<evidence type="ECO:0000256" key="4">
    <source>
        <dbReference type="ARBA" id="ARBA00022842"/>
    </source>
</evidence>
<dbReference type="PANTHER" id="PTHR31609">
    <property type="entry name" value="YDJC DEACETYLASE FAMILY MEMBER"/>
    <property type="match status" value="1"/>
</dbReference>
<evidence type="ECO:0000256" key="3">
    <source>
        <dbReference type="ARBA" id="ARBA00022801"/>
    </source>
</evidence>
<sequence length="295" mass="31669">MTNQPIWAASFLNMDPDSQAAGQGYRRIVLCADDFGMNPAVNAGILSLAGRGRLSATSLLVDGPAARADIPALLASGLQIGLHLNLTESFGQPGLCLPLGVLIRTAWLGRLSSQAVRDAVQRQVALFQDITGRAPDYVDGHQHVHQLPVIRDALLQALPEPRAGRPWIRDVGRPRMAGLPPRLRFKAAVIAGLGAAGLRRRAQRRGHALNPGFLGVYDFQGGVPAYEGWMRRWLAACRDGDVLMCHPALGAEGADALSAQRQAEHEVLAGALMARLLAEHHLTIEGAVRRPEETA</sequence>
<dbReference type="AlphaFoldDB" id="A0AB39CIJ3"/>
<comment type="cofactor">
    <cofactor evidence="1">
        <name>Mg(2+)</name>
        <dbReference type="ChEBI" id="CHEBI:18420"/>
    </cofactor>
</comment>
<dbReference type="Gene3D" id="3.20.20.370">
    <property type="entry name" value="Glycoside hydrolase/deacetylase"/>
    <property type="match status" value="1"/>
</dbReference>
<dbReference type="GO" id="GO:0019213">
    <property type="term" value="F:deacetylase activity"/>
    <property type="evidence" value="ECO:0007669"/>
    <property type="project" value="TreeGrafter"/>
</dbReference>
<keyword evidence="4" id="KW-0460">Magnesium</keyword>
<dbReference type="GO" id="GO:0016787">
    <property type="term" value="F:hydrolase activity"/>
    <property type="evidence" value="ECO:0007669"/>
    <property type="project" value="UniProtKB-KW"/>
</dbReference>
<dbReference type="EMBL" id="CP158252">
    <property type="protein sequence ID" value="XDJ41738.1"/>
    <property type="molecule type" value="Genomic_DNA"/>
</dbReference>
<proteinExistence type="predicted"/>
<dbReference type="Pfam" id="PF04794">
    <property type="entry name" value="YdjC"/>
    <property type="match status" value="1"/>
</dbReference>
<keyword evidence="3" id="KW-0378">Hydrolase</keyword>
<dbReference type="CDD" id="cd10807">
    <property type="entry name" value="YdjC_like_3"/>
    <property type="match status" value="1"/>
</dbReference>
<evidence type="ECO:0000256" key="5">
    <source>
        <dbReference type="ARBA" id="ARBA00023277"/>
    </source>
</evidence>
<keyword evidence="2" id="KW-0479">Metal-binding</keyword>
<protein>
    <submittedName>
        <fullName evidence="6">ChbG/HpnK family deacetylase</fullName>
    </submittedName>
</protein>
<dbReference type="SUPFAM" id="SSF88713">
    <property type="entry name" value="Glycoside hydrolase/deacetylase"/>
    <property type="match status" value="1"/>
</dbReference>
<evidence type="ECO:0000256" key="1">
    <source>
        <dbReference type="ARBA" id="ARBA00001946"/>
    </source>
</evidence>
<dbReference type="PANTHER" id="PTHR31609:SF1">
    <property type="entry name" value="CARBOHYDRATE DEACETYLASE"/>
    <property type="match status" value="1"/>
</dbReference>
<evidence type="ECO:0000256" key="2">
    <source>
        <dbReference type="ARBA" id="ARBA00022723"/>
    </source>
</evidence>
<dbReference type="InterPro" id="IPR011330">
    <property type="entry name" value="Glyco_hydro/deAcase_b/a-brl"/>
</dbReference>
<evidence type="ECO:0000313" key="6">
    <source>
        <dbReference type="EMBL" id="XDJ41738.1"/>
    </source>
</evidence>
<organism evidence="6">
    <name type="scientific">Castellaniella ginsengisoli</name>
    <dbReference type="NCBI Taxonomy" id="546114"/>
    <lineage>
        <taxon>Bacteria</taxon>
        <taxon>Pseudomonadati</taxon>
        <taxon>Pseudomonadota</taxon>
        <taxon>Betaproteobacteria</taxon>
        <taxon>Burkholderiales</taxon>
        <taxon>Alcaligenaceae</taxon>
        <taxon>Castellaniella</taxon>
    </lineage>
</organism>
<name>A0AB39CIJ3_9BURK</name>
<dbReference type="GO" id="GO:0046872">
    <property type="term" value="F:metal ion binding"/>
    <property type="evidence" value="ECO:0007669"/>
    <property type="project" value="UniProtKB-KW"/>
</dbReference>
<keyword evidence="5" id="KW-0119">Carbohydrate metabolism</keyword>
<dbReference type="GO" id="GO:0005975">
    <property type="term" value="P:carbohydrate metabolic process"/>
    <property type="evidence" value="ECO:0007669"/>
    <property type="project" value="InterPro"/>
</dbReference>
<accession>A0AB39CIJ3</accession>
<dbReference type="InterPro" id="IPR006879">
    <property type="entry name" value="YdjC-like"/>
</dbReference>